<dbReference type="SUPFAM" id="SSF48498">
    <property type="entry name" value="Tetracyclin repressor-like, C-terminal domain"/>
    <property type="match status" value="1"/>
</dbReference>
<dbReference type="OrthoDB" id="116240at2"/>
<keyword evidence="7" id="KW-1185">Reference proteome</keyword>
<dbReference type="PANTHER" id="PTHR47506:SF6">
    <property type="entry name" value="HTH-TYPE TRANSCRIPTIONAL REPRESSOR NEMR"/>
    <property type="match status" value="1"/>
</dbReference>
<gene>
    <name evidence="6" type="ORF">SAMN05421784_10145</name>
</gene>
<keyword evidence="2 4" id="KW-0238">DNA-binding</keyword>
<feature type="domain" description="HTH tetR-type" evidence="5">
    <location>
        <begin position="1"/>
        <end position="61"/>
    </location>
</feature>
<keyword evidence="1" id="KW-0805">Transcription regulation</keyword>
<evidence type="ECO:0000256" key="1">
    <source>
        <dbReference type="ARBA" id="ARBA00023015"/>
    </source>
</evidence>
<dbReference type="PRINTS" id="PR00455">
    <property type="entry name" value="HTHTETR"/>
</dbReference>
<dbReference type="Proteomes" id="UP000242496">
    <property type="component" value="Unassembled WGS sequence"/>
</dbReference>
<dbReference type="GO" id="GO:0003677">
    <property type="term" value="F:DNA binding"/>
    <property type="evidence" value="ECO:0007669"/>
    <property type="project" value="UniProtKB-UniRule"/>
</dbReference>
<dbReference type="PANTHER" id="PTHR47506">
    <property type="entry name" value="TRANSCRIPTIONAL REGULATORY PROTEIN"/>
    <property type="match status" value="1"/>
</dbReference>
<name>A0A1I7ESM0_9GAMM</name>
<dbReference type="InterPro" id="IPR009057">
    <property type="entry name" value="Homeodomain-like_sf"/>
</dbReference>
<reference evidence="7" key="1">
    <citation type="submission" date="2016-10" db="EMBL/GenBank/DDBJ databases">
        <authorList>
            <person name="Varghese N."/>
            <person name="Submissions S."/>
        </authorList>
    </citation>
    <scope>NUCLEOTIDE SEQUENCE [LARGE SCALE GENOMIC DNA]</scope>
    <source>
        <strain evidence="7">DSM 18168</strain>
    </source>
</reference>
<accession>A0A1I7ESM0</accession>
<evidence type="ECO:0000256" key="3">
    <source>
        <dbReference type="ARBA" id="ARBA00023163"/>
    </source>
</evidence>
<dbReference type="EMBL" id="FPBJ01000001">
    <property type="protein sequence ID" value="SFU26912.1"/>
    <property type="molecule type" value="Genomic_DNA"/>
</dbReference>
<sequence length="199" mass="22665">MSKREHILDTAEALFSEFGYTSVGVDLIRDKAQVSKTSMYRYFGSKNKLIEAVLVRRHQFFEKGLTEAVSSASNTESRLNAILDWHFSWFRSADFKGCMFMHALAEFKGFDEKLTQQALRHKAWFESLLLSVFEPEQSGVNTKTKAIITFLEGMIVRAEFGEVVGYEEIYRLGVKTLAFTDFSGSKECNHSPAEQTSLD</sequence>
<dbReference type="STRING" id="351659.SAMN05421784_10145"/>
<dbReference type="SUPFAM" id="SSF46689">
    <property type="entry name" value="Homeodomain-like"/>
    <property type="match status" value="1"/>
</dbReference>
<protein>
    <submittedName>
        <fullName evidence="6">Transcriptional regulator, TetR family</fullName>
    </submittedName>
</protein>
<evidence type="ECO:0000313" key="7">
    <source>
        <dbReference type="Proteomes" id="UP000242496"/>
    </source>
</evidence>
<dbReference type="Pfam" id="PF00440">
    <property type="entry name" value="TetR_N"/>
    <property type="match status" value="1"/>
</dbReference>
<evidence type="ECO:0000256" key="2">
    <source>
        <dbReference type="ARBA" id="ARBA00023125"/>
    </source>
</evidence>
<feature type="DNA-binding region" description="H-T-H motif" evidence="4">
    <location>
        <begin position="24"/>
        <end position="43"/>
    </location>
</feature>
<keyword evidence="3" id="KW-0804">Transcription</keyword>
<dbReference type="RefSeq" id="WP_092547254.1">
    <property type="nucleotide sequence ID" value="NZ_CAWRBG010000044.1"/>
</dbReference>
<dbReference type="Gene3D" id="1.10.357.10">
    <property type="entry name" value="Tetracycline Repressor, domain 2"/>
    <property type="match status" value="1"/>
</dbReference>
<dbReference type="AlphaFoldDB" id="A0A1I7ESM0"/>
<dbReference type="PROSITE" id="PS50977">
    <property type="entry name" value="HTH_TETR_2"/>
    <property type="match status" value="1"/>
</dbReference>
<evidence type="ECO:0000256" key="4">
    <source>
        <dbReference type="PROSITE-ProRule" id="PRU00335"/>
    </source>
</evidence>
<organism evidence="6 7">
    <name type="scientific">Xenorhabdus koppenhoeferi</name>
    <dbReference type="NCBI Taxonomy" id="351659"/>
    <lineage>
        <taxon>Bacteria</taxon>
        <taxon>Pseudomonadati</taxon>
        <taxon>Pseudomonadota</taxon>
        <taxon>Gammaproteobacteria</taxon>
        <taxon>Enterobacterales</taxon>
        <taxon>Morganellaceae</taxon>
        <taxon>Xenorhabdus</taxon>
    </lineage>
</organism>
<evidence type="ECO:0000259" key="5">
    <source>
        <dbReference type="PROSITE" id="PS50977"/>
    </source>
</evidence>
<evidence type="ECO:0000313" key="6">
    <source>
        <dbReference type="EMBL" id="SFU26912.1"/>
    </source>
</evidence>
<dbReference type="InterPro" id="IPR036271">
    <property type="entry name" value="Tet_transcr_reg_TetR-rel_C_sf"/>
</dbReference>
<dbReference type="InterPro" id="IPR001647">
    <property type="entry name" value="HTH_TetR"/>
</dbReference>
<proteinExistence type="predicted"/>